<keyword evidence="1" id="KW-0472">Membrane</keyword>
<protein>
    <recommendedName>
        <fullName evidence="4">Nematode cuticle collagen N-terminal domain-containing protein</fullName>
    </recommendedName>
</protein>
<comment type="caution">
    <text evidence="2">The sequence shown here is derived from an EMBL/GenBank/DDBJ whole genome shotgun (WGS) entry which is preliminary data.</text>
</comment>
<evidence type="ECO:0008006" key="4">
    <source>
        <dbReference type="Google" id="ProtNLM"/>
    </source>
</evidence>
<keyword evidence="1" id="KW-1133">Transmembrane helix</keyword>
<feature type="transmembrane region" description="Helical" evidence="1">
    <location>
        <begin position="12"/>
        <end position="34"/>
    </location>
</feature>
<name>A0A368FMC6_ANCCA</name>
<sequence length="65" mass="7678">MKCWERLKTHISLIMVTVASFCTVTVCLLLLVFVRNELKHVEDFILQVNRDVDENSAKSWKFYES</sequence>
<keyword evidence="3" id="KW-1185">Reference proteome</keyword>
<evidence type="ECO:0000313" key="2">
    <source>
        <dbReference type="EMBL" id="RCN33391.1"/>
    </source>
</evidence>
<dbReference type="EMBL" id="JOJR01000929">
    <property type="protein sequence ID" value="RCN33391.1"/>
    <property type="molecule type" value="Genomic_DNA"/>
</dbReference>
<keyword evidence="1" id="KW-0812">Transmembrane</keyword>
<reference evidence="2 3" key="1">
    <citation type="submission" date="2014-10" db="EMBL/GenBank/DDBJ databases">
        <title>Draft genome of the hookworm Ancylostoma caninum.</title>
        <authorList>
            <person name="Mitreva M."/>
        </authorList>
    </citation>
    <scope>NUCLEOTIDE SEQUENCE [LARGE SCALE GENOMIC DNA]</scope>
    <source>
        <strain evidence="2 3">Baltimore</strain>
    </source>
</reference>
<gene>
    <name evidence="2" type="ORF">ANCCAN_20785</name>
</gene>
<dbReference type="AlphaFoldDB" id="A0A368FMC6"/>
<evidence type="ECO:0000313" key="3">
    <source>
        <dbReference type="Proteomes" id="UP000252519"/>
    </source>
</evidence>
<proteinExistence type="predicted"/>
<accession>A0A368FMC6</accession>
<evidence type="ECO:0000256" key="1">
    <source>
        <dbReference type="SAM" id="Phobius"/>
    </source>
</evidence>
<dbReference type="Proteomes" id="UP000252519">
    <property type="component" value="Unassembled WGS sequence"/>
</dbReference>
<organism evidence="2 3">
    <name type="scientific">Ancylostoma caninum</name>
    <name type="common">Dog hookworm</name>
    <dbReference type="NCBI Taxonomy" id="29170"/>
    <lineage>
        <taxon>Eukaryota</taxon>
        <taxon>Metazoa</taxon>
        <taxon>Ecdysozoa</taxon>
        <taxon>Nematoda</taxon>
        <taxon>Chromadorea</taxon>
        <taxon>Rhabditida</taxon>
        <taxon>Rhabditina</taxon>
        <taxon>Rhabditomorpha</taxon>
        <taxon>Strongyloidea</taxon>
        <taxon>Ancylostomatidae</taxon>
        <taxon>Ancylostomatinae</taxon>
        <taxon>Ancylostoma</taxon>
    </lineage>
</organism>